<dbReference type="Pfam" id="PF00933">
    <property type="entry name" value="Glyco_hydro_3"/>
    <property type="match status" value="1"/>
</dbReference>
<dbReference type="InterPro" id="IPR050226">
    <property type="entry name" value="NagZ_Beta-hexosaminidase"/>
</dbReference>
<keyword evidence="8" id="KW-1185">Reference proteome</keyword>
<feature type="domain" description="Glycoside hydrolase family 3 N-terminal" evidence="6">
    <location>
        <begin position="28"/>
        <end position="346"/>
    </location>
</feature>
<sequence>MIDLKVKPFYLSDEQIKWVEQTMQNMSLEEKIGQLFCPIGLTEERDELQKEYLGKHVGGMMYRAVKNGSDMAATHRYLQEESKIPLLLAANLESGGTGIAGDGTDYGCQMLVAATEQPERAYELGTVCAKEGTACGCNWAFAPVADIDFNFRNPITNIRTYGSDPERVRKMALEYVKAIQENGMAAAAKHFPGDGVDERDQHIVTSINSLSCEAWDESYGKIYKSLIDAGLLSIMVGQIALPAYEKEFGQGTEIIRPATLSPVILQELLRKKLGFNGVISTDATQMIGFCSAMPRELAVPTAIESGCDIFLFNRSLEEDFEFMLKGYEKGILSNKRLNEAVKRILGLKQALKLSEKKKNGVLIQKCEDEVIGCETHRKMAADCADRGITLVKEEEEILPLDPRKYPKIYLHILTNDNRELLEQQYVSLFEKEGFCVKLYEEDPPEGFAAEKVSEFKKKYDLVVYVVDMENKSNYVTNRLAWNTMHGSNSQPWFVKEVPTIMISTANPYHLLDAPMIPAYINTYCNTEFTRKALIDKLCGRSDFKGKSPVDAFCGQGR</sequence>
<gene>
    <name evidence="7" type="ORF">DQQ01_04170</name>
</gene>
<protein>
    <recommendedName>
        <fullName evidence="3">beta-N-acetylhexosaminidase</fullName>
        <ecNumber evidence="3">3.2.1.52</ecNumber>
    </recommendedName>
</protein>
<keyword evidence="4 7" id="KW-0378">Hydrolase</keyword>
<dbReference type="InterPro" id="IPR036962">
    <property type="entry name" value="Glyco_hydro_3_N_sf"/>
</dbReference>
<dbReference type="PANTHER" id="PTHR30480">
    <property type="entry name" value="BETA-HEXOSAMINIDASE-RELATED"/>
    <property type="match status" value="1"/>
</dbReference>
<dbReference type="PANTHER" id="PTHR30480:SF13">
    <property type="entry name" value="BETA-HEXOSAMINIDASE"/>
    <property type="match status" value="1"/>
</dbReference>
<dbReference type="OrthoDB" id="9805821at2"/>
<proteinExistence type="inferred from homology"/>
<dbReference type="GO" id="GO:0009254">
    <property type="term" value="P:peptidoglycan turnover"/>
    <property type="evidence" value="ECO:0007669"/>
    <property type="project" value="TreeGrafter"/>
</dbReference>
<accession>A0A2Z4UE53</accession>
<dbReference type="Proteomes" id="UP000250003">
    <property type="component" value="Chromosome"/>
</dbReference>
<reference evidence="8" key="1">
    <citation type="submission" date="2018-06" db="EMBL/GenBank/DDBJ databases">
        <title>Description of Blautia argi sp. nov., a new anaerobic isolated from dog feces.</title>
        <authorList>
            <person name="Chang Y.-H."/>
            <person name="Paek J."/>
            <person name="Shin Y."/>
        </authorList>
    </citation>
    <scope>NUCLEOTIDE SEQUENCE [LARGE SCALE GENOMIC DNA]</scope>
    <source>
        <strain evidence="8">KCTC 15426</strain>
    </source>
</reference>
<comment type="similarity">
    <text evidence="2">Belongs to the glycosyl hydrolase 3 family.</text>
</comment>
<evidence type="ECO:0000313" key="7">
    <source>
        <dbReference type="EMBL" id="AWY99383.1"/>
    </source>
</evidence>
<dbReference type="EC" id="3.2.1.52" evidence="3"/>
<dbReference type="GO" id="GO:0005975">
    <property type="term" value="P:carbohydrate metabolic process"/>
    <property type="evidence" value="ECO:0007669"/>
    <property type="project" value="InterPro"/>
</dbReference>
<evidence type="ECO:0000313" key="8">
    <source>
        <dbReference type="Proteomes" id="UP000250003"/>
    </source>
</evidence>
<evidence type="ECO:0000256" key="1">
    <source>
        <dbReference type="ARBA" id="ARBA00001231"/>
    </source>
</evidence>
<name>A0A2Z4UE53_9FIRM</name>
<evidence type="ECO:0000256" key="5">
    <source>
        <dbReference type="ARBA" id="ARBA00023295"/>
    </source>
</evidence>
<keyword evidence="5" id="KW-0326">Glycosidase</keyword>
<dbReference type="Gene3D" id="3.20.20.300">
    <property type="entry name" value="Glycoside hydrolase, family 3, N-terminal domain"/>
    <property type="match status" value="1"/>
</dbReference>
<evidence type="ECO:0000256" key="4">
    <source>
        <dbReference type="ARBA" id="ARBA00022801"/>
    </source>
</evidence>
<dbReference type="EMBL" id="CP030280">
    <property type="protein sequence ID" value="AWY99383.1"/>
    <property type="molecule type" value="Genomic_DNA"/>
</dbReference>
<dbReference type="AlphaFoldDB" id="A0A2Z4UE53"/>
<dbReference type="Gene3D" id="3.40.50.1700">
    <property type="entry name" value="Glycoside hydrolase family 3 C-terminal domain"/>
    <property type="match status" value="1"/>
</dbReference>
<dbReference type="InterPro" id="IPR017853">
    <property type="entry name" value="GH"/>
</dbReference>
<comment type="catalytic activity">
    <reaction evidence="1">
        <text>Hydrolysis of terminal non-reducing N-acetyl-D-hexosamine residues in N-acetyl-beta-D-hexosaminides.</text>
        <dbReference type="EC" id="3.2.1.52"/>
    </reaction>
</comment>
<dbReference type="GO" id="GO:0004563">
    <property type="term" value="F:beta-N-acetylhexosaminidase activity"/>
    <property type="evidence" value="ECO:0007669"/>
    <property type="project" value="UniProtKB-EC"/>
</dbReference>
<dbReference type="InterPro" id="IPR001764">
    <property type="entry name" value="Glyco_hydro_3_N"/>
</dbReference>
<dbReference type="KEGG" id="blau:DQQ01_04170"/>
<organism evidence="7 8">
    <name type="scientific">Blautia argi</name>
    <dbReference type="NCBI Taxonomy" id="1912897"/>
    <lineage>
        <taxon>Bacteria</taxon>
        <taxon>Bacillati</taxon>
        <taxon>Bacillota</taxon>
        <taxon>Clostridia</taxon>
        <taxon>Lachnospirales</taxon>
        <taxon>Lachnospiraceae</taxon>
        <taxon>Blautia</taxon>
    </lineage>
</organism>
<dbReference type="InterPro" id="IPR036881">
    <property type="entry name" value="Glyco_hydro_3_C_sf"/>
</dbReference>
<dbReference type="SUPFAM" id="SSF51445">
    <property type="entry name" value="(Trans)glycosidases"/>
    <property type="match status" value="1"/>
</dbReference>
<evidence type="ECO:0000259" key="6">
    <source>
        <dbReference type="Pfam" id="PF00933"/>
    </source>
</evidence>
<evidence type="ECO:0000256" key="3">
    <source>
        <dbReference type="ARBA" id="ARBA00012663"/>
    </source>
</evidence>
<evidence type="ECO:0000256" key="2">
    <source>
        <dbReference type="ARBA" id="ARBA00005336"/>
    </source>
</evidence>